<dbReference type="Gene3D" id="3.40.50.300">
    <property type="entry name" value="P-loop containing nucleotide triphosphate hydrolases"/>
    <property type="match status" value="1"/>
</dbReference>
<dbReference type="Gene3D" id="3.40.50.150">
    <property type="entry name" value="Vaccinia Virus protein VP39"/>
    <property type="match status" value="1"/>
</dbReference>
<dbReference type="Pfam" id="PF13871">
    <property type="entry name" value="Helicase_C_4"/>
    <property type="match status" value="1"/>
</dbReference>
<geneLocation type="plasmid" evidence="5 6">
    <name>pTHIMO01</name>
</geneLocation>
<feature type="compositionally biased region" description="Basic and acidic residues" evidence="2">
    <location>
        <begin position="393"/>
        <end position="405"/>
    </location>
</feature>
<feature type="region of interest" description="Disordered" evidence="2">
    <location>
        <begin position="1"/>
        <end position="67"/>
    </location>
</feature>
<dbReference type="Proteomes" id="UP000010816">
    <property type="component" value="Plasmid pTHIMO01"/>
</dbReference>
<dbReference type="GO" id="GO:0006355">
    <property type="term" value="P:regulation of DNA-templated transcription"/>
    <property type="evidence" value="ECO:0007669"/>
    <property type="project" value="InterPro"/>
</dbReference>
<sequence>MARKTTENPNQMSFDFEDWLASPMPSPDSPKEPTPSPRFALAQRLRERLADGEPLSPRQLSAEASDVFGGTQAEGKWLSKDAYDALEVAVNLHLRESESATWTGMSREQAAQKARDLTGLVQRLPTQTRRDEEMDEFQQFSTPPALAFVANWTANVRADDVMLEPSAGTGDLAIWSELAGAKLMLNELSERRRELLVDLFPDATVTSENAEQLHNILPRASVPTVVVMNPPFSATAGRVQGQRKTANGARHLDQALERLADNGRLVAIVGDGMGPDRPAFRAWWEKTQSEYNVRANIGISGREYAKYGTTFDNRLLVIDKDGPTRAPVLVASVESVSELPSLLEAIRNDRPRHREAEQPTPEPTSSGHPDPRPDALEPGAGGRGPGAAPTRAGEGRPGDPDDRGADAPAGAAGGGPRGGDAPADGVGTGGDLRDRPGPRSGSGRGPAPGGDRGVTARPVGDAAPVANPPASPSAVPAASPVSIMADAEREPEPKAELTESVFTTYRPQRLTIPGAHAHPGRLVQSAAMGAVEPPAPTYSPHLPGQVVDEGRLSLAQLEAVVYAGQAHDERLPNGSRKGFFIGDGTGVGKGREISGVILDNLAQGRDKAVWVSFNRGLIEDARRDFAGVGGDPDLLFFQGDTQAGAAITREKGILFTTYSTLRGGEKRQGTDQGMDGGGRPGQTRLQQLTDWLGPDFDGVIAFDEAHSMGNAIAVKGARGERKPSQQAIAGINLQKELPDARVLYVSATGATEVSNLTYAERLGLWGEDTPFADAKDFIGQVSSGGIAAMELTARDLKALGVYMARSLSYDDVTYERLEYPLSTFEREVYDELAGAWQVVLTNVDEALELTGGGHSPHAKSAALSQFWGAHQRFFNQVLTALQTPAVIEHMRTQIDAGNTAVVQLVNTNEAAQERIAAAATANGTALEELDFTPRQQLMDYVRNGFPVVAHEQVKDANGNVHWQPVKDSEGNPVFDQRAVAKRDALLETLSQIRVPENPLDSIVNAFGADQVAEITGRGRRFVQTRDEEGNLRVVEERRGKNASRVDAEAFQADRKSVLVFSGAGGTGYSFHADNTAENRRRRIHYILQPGWSAPGAVQGFGRTHRTNQASSPHYVLPTTDLAAQKRFVSSIARRLDQLGALTRGQRQTTSQGLFTASDNLESLYADTALTNLFQDLHNGRTPLSFKEVTAQMGLSLLDENGAMVHGEDPQGPAVPEPPAVTEDRPAEPGLRPVREPPGRGGRVRQAARHLRRGPANPARPEHRQEPRRSGLHPQDRRGDPLRRARGHQCHRVPPVGRGQGEGGQP</sequence>
<dbReference type="InterPro" id="IPR026741">
    <property type="entry name" value="SNO"/>
</dbReference>
<feature type="compositionally biased region" description="Basic and acidic residues" evidence="2">
    <location>
        <begin position="1221"/>
        <end position="1237"/>
    </location>
</feature>
<evidence type="ECO:0000259" key="3">
    <source>
        <dbReference type="Pfam" id="PF13871"/>
    </source>
</evidence>
<feature type="compositionally biased region" description="Gly residues" evidence="2">
    <location>
        <begin position="440"/>
        <end position="452"/>
    </location>
</feature>
<feature type="compositionally biased region" description="Basic and acidic residues" evidence="2">
    <location>
        <begin position="1259"/>
        <end position="1282"/>
    </location>
</feature>
<dbReference type="GO" id="GO:0032259">
    <property type="term" value="P:methylation"/>
    <property type="evidence" value="ECO:0007669"/>
    <property type="project" value="UniProtKB-KW"/>
</dbReference>
<feature type="compositionally biased region" description="Basic residues" evidence="2">
    <location>
        <begin position="1241"/>
        <end position="1252"/>
    </location>
</feature>
<dbReference type="InterPro" id="IPR026937">
    <property type="entry name" value="SBNO_Helicase_C_dom"/>
</dbReference>
<evidence type="ECO:0000256" key="1">
    <source>
        <dbReference type="ARBA" id="ARBA00006992"/>
    </source>
</evidence>
<evidence type="ECO:0000313" key="6">
    <source>
        <dbReference type="Proteomes" id="UP000010816"/>
    </source>
</evidence>
<comment type="similarity">
    <text evidence="1">Belongs to the SBNO family.</text>
</comment>
<dbReference type="InterPro" id="IPR039187">
    <property type="entry name" value="SNO_AAA"/>
</dbReference>
<dbReference type="HOGENOM" id="CLU_004986_1_0_6"/>
<evidence type="ECO:0000259" key="4">
    <source>
        <dbReference type="Pfam" id="PF13872"/>
    </source>
</evidence>
<keyword evidence="5" id="KW-0808">Transferase</keyword>
<protein>
    <submittedName>
        <fullName evidence="5">Putative RNA methylase</fullName>
    </submittedName>
</protein>
<evidence type="ECO:0000313" key="5">
    <source>
        <dbReference type="EMBL" id="AGA92372.1"/>
    </source>
</evidence>
<dbReference type="KEGG" id="tmb:Thimo_3720"/>
<organism evidence="5 6">
    <name type="scientific">Thioflavicoccus mobilis 8321</name>
    <dbReference type="NCBI Taxonomy" id="765912"/>
    <lineage>
        <taxon>Bacteria</taxon>
        <taxon>Pseudomonadati</taxon>
        <taxon>Pseudomonadota</taxon>
        <taxon>Gammaproteobacteria</taxon>
        <taxon>Chromatiales</taxon>
        <taxon>Chromatiaceae</taxon>
        <taxon>Thioflavicoccus</taxon>
    </lineage>
</organism>
<dbReference type="InterPro" id="IPR027417">
    <property type="entry name" value="P-loop_NTPase"/>
</dbReference>
<dbReference type="InterPro" id="IPR029063">
    <property type="entry name" value="SAM-dependent_MTases_sf"/>
</dbReference>
<feature type="domain" description="Strawberry notch helicase C" evidence="3">
    <location>
        <begin position="997"/>
        <end position="1204"/>
    </location>
</feature>
<dbReference type="EMBL" id="CP003052">
    <property type="protein sequence ID" value="AGA92372.1"/>
    <property type="molecule type" value="Genomic_DNA"/>
</dbReference>
<feature type="domain" description="Strawberry notch AAA" evidence="4">
    <location>
        <begin position="517"/>
        <end position="831"/>
    </location>
</feature>
<feature type="region of interest" description="Disordered" evidence="2">
    <location>
        <begin position="345"/>
        <end position="479"/>
    </location>
</feature>
<dbReference type="SUPFAM" id="SSF53335">
    <property type="entry name" value="S-adenosyl-L-methionine-dependent methyltransferases"/>
    <property type="match status" value="1"/>
</dbReference>
<dbReference type="PANTHER" id="PTHR12706:SF30">
    <property type="entry name" value="PROTEIN STRAWBERRY NOTCH-RELATED"/>
    <property type="match status" value="1"/>
</dbReference>
<gene>
    <name evidence="5" type="ORF">Thimo_3720</name>
</gene>
<keyword evidence="5" id="KW-0614">Plasmid</keyword>
<feature type="compositionally biased region" description="Pro residues" evidence="2">
    <location>
        <begin position="24"/>
        <end position="36"/>
    </location>
</feature>
<evidence type="ECO:0000256" key="2">
    <source>
        <dbReference type="SAM" id="MobiDB-lite"/>
    </source>
</evidence>
<feature type="compositionally biased region" description="Basic and acidic residues" evidence="2">
    <location>
        <begin position="346"/>
        <end position="357"/>
    </location>
</feature>
<reference evidence="5 6" key="1">
    <citation type="submission" date="2011-09" db="EMBL/GenBank/DDBJ databases">
        <title>Complete sequence of plasmid of Thioflavicoccus mobilis 8321.</title>
        <authorList>
            <consortium name="US DOE Joint Genome Institute"/>
            <person name="Lucas S."/>
            <person name="Han J."/>
            <person name="Lapidus A."/>
            <person name="Cheng J.-F."/>
            <person name="Goodwin L."/>
            <person name="Pitluck S."/>
            <person name="Peters L."/>
            <person name="Ovchinnikova G."/>
            <person name="Lu M."/>
            <person name="Detter J.C."/>
            <person name="Han C."/>
            <person name="Tapia R."/>
            <person name="Land M."/>
            <person name="Hauser L."/>
            <person name="Kyrpides N."/>
            <person name="Ivanova N."/>
            <person name="Pagani I."/>
            <person name="Vogl K."/>
            <person name="Liu Z."/>
            <person name="Imhoff J."/>
            <person name="Thiel V."/>
            <person name="Frigaard N.-U."/>
            <person name="Bryant D."/>
            <person name="Woyke T."/>
        </authorList>
    </citation>
    <scope>NUCLEOTIDE SEQUENCE [LARGE SCALE GENOMIC DNA]</scope>
    <source>
        <strain evidence="5 6">8321</strain>
        <plasmid evidence="6">Plasmid pTHIMO01</plasmid>
    </source>
</reference>
<dbReference type="SUPFAM" id="SSF52540">
    <property type="entry name" value="P-loop containing nucleoside triphosphate hydrolases"/>
    <property type="match status" value="1"/>
</dbReference>
<name>L0H2S8_9GAMM</name>
<proteinExistence type="inferred from homology"/>
<dbReference type="GO" id="GO:0008168">
    <property type="term" value="F:methyltransferase activity"/>
    <property type="evidence" value="ECO:0007669"/>
    <property type="project" value="UniProtKB-KW"/>
</dbReference>
<dbReference type="PANTHER" id="PTHR12706">
    <property type="entry name" value="STRAWBERRY NOTCH-RELATED"/>
    <property type="match status" value="1"/>
</dbReference>
<accession>L0H2S8</accession>
<feature type="region of interest" description="Disordered" evidence="2">
    <location>
        <begin position="1202"/>
        <end position="1305"/>
    </location>
</feature>
<keyword evidence="6" id="KW-1185">Reference proteome</keyword>
<keyword evidence="5" id="KW-0489">Methyltransferase</keyword>
<dbReference type="Pfam" id="PF13872">
    <property type="entry name" value="AAA_34"/>
    <property type="match status" value="1"/>
</dbReference>